<dbReference type="Proteomes" id="UP000199356">
    <property type="component" value="Unassembled WGS sequence"/>
</dbReference>
<dbReference type="EMBL" id="FOXA01000002">
    <property type="protein sequence ID" value="SFP05545.1"/>
    <property type="molecule type" value="Genomic_DNA"/>
</dbReference>
<evidence type="ECO:0000313" key="13">
    <source>
        <dbReference type="Proteomes" id="UP000199356"/>
    </source>
</evidence>
<dbReference type="OrthoDB" id="9811471at2"/>
<evidence type="ECO:0000256" key="7">
    <source>
        <dbReference type="ARBA" id="ARBA00022840"/>
    </source>
</evidence>
<evidence type="ECO:0000313" key="12">
    <source>
        <dbReference type="EMBL" id="SFP05545.1"/>
    </source>
</evidence>
<evidence type="ECO:0000256" key="9">
    <source>
        <dbReference type="ARBA" id="ARBA00047407"/>
    </source>
</evidence>
<dbReference type="Pfam" id="PF01425">
    <property type="entry name" value="Amidase"/>
    <property type="match status" value="1"/>
</dbReference>
<keyword evidence="6 10" id="KW-0547">Nucleotide-binding</keyword>
<feature type="active site" description="Charge relay system" evidence="10">
    <location>
        <position position="156"/>
    </location>
</feature>
<evidence type="ECO:0000256" key="2">
    <source>
        <dbReference type="ARBA" id="ARBA00011123"/>
    </source>
</evidence>
<reference evidence="12 13" key="1">
    <citation type="submission" date="2016-10" db="EMBL/GenBank/DDBJ databases">
        <authorList>
            <person name="de Groot N.N."/>
        </authorList>
    </citation>
    <scope>NUCLEOTIDE SEQUENCE [LARGE SCALE GENOMIC DNA]</scope>
    <source>
        <strain evidence="12 13">DSM 19547</strain>
    </source>
</reference>
<evidence type="ECO:0000259" key="11">
    <source>
        <dbReference type="Pfam" id="PF01425"/>
    </source>
</evidence>
<dbReference type="SUPFAM" id="SSF75304">
    <property type="entry name" value="Amidase signature (AS) enzymes"/>
    <property type="match status" value="1"/>
</dbReference>
<evidence type="ECO:0000256" key="1">
    <source>
        <dbReference type="ARBA" id="ARBA00008069"/>
    </source>
</evidence>
<sequence>MTDLNALTIADARDALRKGDVTSVELTEACLKAADGAKALNAFVHPTHDLALEQAKAADARIKDGEAPAMCGVPLGIKDLFCTRHVPSQAASGILEGFKPEYESTVTRQLFESGAVMLGKLNMDEFAMGSSNETSVYGDVVNPWKVDDAQRTPGGSSGGSAAAVAADLCLAATGTDTGGSIRQPAAFTGTVGLKPTYGRCSRWGIVAFASSLDQAGPMTKTVRDAAIMLQAMAGHDPKDSTSADIPVPDFESMLTGDIRGKTIGIPKEYHMEGMPAEIEALWTDGRKMLQDAGAKIVDISLPHTKYALPAYYVIAPAEASSNLARYDGVRFGHRAKLAQGDGITEMYEKTRAEGFGDEVKRRVMVGTYVLSAGFYDAYYNRARKVRTLIKKDFEDVFAQGVDAILTPATPSAAFPLGAMTDADPVQMYLNDVFTVTVNLAGLPGIAVPAGLDGQGLPLGLQLIGRPWEEGDLLNTAYALEQSAGFVSKPDKWW</sequence>
<comment type="catalytic activity">
    <reaction evidence="9 10">
        <text>L-glutamyl-tRNA(Gln) + L-glutamine + ATP + H2O = L-glutaminyl-tRNA(Gln) + L-glutamate + ADP + phosphate + H(+)</text>
        <dbReference type="Rhea" id="RHEA:17521"/>
        <dbReference type="Rhea" id="RHEA-COMP:9681"/>
        <dbReference type="Rhea" id="RHEA-COMP:9684"/>
        <dbReference type="ChEBI" id="CHEBI:15377"/>
        <dbReference type="ChEBI" id="CHEBI:15378"/>
        <dbReference type="ChEBI" id="CHEBI:29985"/>
        <dbReference type="ChEBI" id="CHEBI:30616"/>
        <dbReference type="ChEBI" id="CHEBI:43474"/>
        <dbReference type="ChEBI" id="CHEBI:58359"/>
        <dbReference type="ChEBI" id="CHEBI:78520"/>
        <dbReference type="ChEBI" id="CHEBI:78521"/>
        <dbReference type="ChEBI" id="CHEBI:456216"/>
        <dbReference type="EC" id="6.3.5.7"/>
    </reaction>
</comment>
<dbReference type="InterPro" id="IPR023631">
    <property type="entry name" value="Amidase_dom"/>
</dbReference>
<keyword evidence="5 10" id="KW-0436">Ligase</keyword>
<dbReference type="AlphaFoldDB" id="A0A1I5M7Q9"/>
<keyword evidence="8 10" id="KW-0648">Protein biosynthesis</keyword>
<comment type="subunit">
    <text evidence="2 10">Heterotrimer of A, B and C subunits.</text>
</comment>
<dbReference type="GO" id="GO:0005524">
    <property type="term" value="F:ATP binding"/>
    <property type="evidence" value="ECO:0007669"/>
    <property type="project" value="UniProtKB-KW"/>
</dbReference>
<dbReference type="PROSITE" id="PS00571">
    <property type="entry name" value="AMIDASES"/>
    <property type="match status" value="1"/>
</dbReference>
<evidence type="ECO:0000256" key="5">
    <source>
        <dbReference type="ARBA" id="ARBA00022598"/>
    </source>
</evidence>
<feature type="active site" description="Acyl-ester intermediate" evidence="10">
    <location>
        <position position="180"/>
    </location>
</feature>
<proteinExistence type="inferred from homology"/>
<evidence type="ECO:0000256" key="4">
    <source>
        <dbReference type="ARBA" id="ARBA00014428"/>
    </source>
</evidence>
<keyword evidence="13" id="KW-1185">Reference proteome</keyword>
<comment type="function">
    <text evidence="10">Allows the formation of correctly charged Gln-tRNA(Gln) through the transamidation of misacylated Glu-tRNA(Gln) in organisms which lack glutaminyl-tRNA synthetase. The reaction takes place in the presence of glutamine and ATP through an activated gamma-phospho-Glu-tRNA(Gln).</text>
</comment>
<dbReference type="PANTHER" id="PTHR11895:SF151">
    <property type="entry name" value="GLUTAMYL-TRNA(GLN) AMIDOTRANSFERASE SUBUNIT A"/>
    <property type="match status" value="1"/>
</dbReference>
<dbReference type="GO" id="GO:0050567">
    <property type="term" value="F:glutaminyl-tRNA synthase (glutamine-hydrolyzing) activity"/>
    <property type="evidence" value="ECO:0007669"/>
    <property type="project" value="UniProtKB-UniRule"/>
</dbReference>
<evidence type="ECO:0000256" key="8">
    <source>
        <dbReference type="ARBA" id="ARBA00022917"/>
    </source>
</evidence>
<dbReference type="GO" id="GO:0006412">
    <property type="term" value="P:translation"/>
    <property type="evidence" value="ECO:0007669"/>
    <property type="project" value="UniProtKB-UniRule"/>
</dbReference>
<dbReference type="EC" id="6.3.5.7" evidence="3 10"/>
<dbReference type="GO" id="GO:0030956">
    <property type="term" value="C:glutamyl-tRNA(Gln) amidotransferase complex"/>
    <property type="evidence" value="ECO:0007669"/>
    <property type="project" value="InterPro"/>
</dbReference>
<accession>A0A1I5M7Q9</accession>
<dbReference type="STRING" id="441119.SAMN04488047_102137"/>
<organism evidence="12 13">
    <name type="scientific">Tranquillimonas alkanivorans</name>
    <dbReference type="NCBI Taxonomy" id="441119"/>
    <lineage>
        <taxon>Bacteria</taxon>
        <taxon>Pseudomonadati</taxon>
        <taxon>Pseudomonadota</taxon>
        <taxon>Alphaproteobacteria</taxon>
        <taxon>Rhodobacterales</taxon>
        <taxon>Roseobacteraceae</taxon>
        <taxon>Tranquillimonas</taxon>
    </lineage>
</organism>
<keyword evidence="12" id="KW-0808">Transferase</keyword>
<feature type="active site" description="Charge relay system" evidence="10">
    <location>
        <position position="78"/>
    </location>
</feature>
<dbReference type="HAMAP" id="MF_00120">
    <property type="entry name" value="GatA"/>
    <property type="match status" value="1"/>
</dbReference>
<dbReference type="InterPro" id="IPR036928">
    <property type="entry name" value="AS_sf"/>
</dbReference>
<protein>
    <recommendedName>
        <fullName evidence="4 10">Glutamyl-tRNA(Gln) amidotransferase subunit A</fullName>
        <shortName evidence="10">Glu-ADT subunit A</shortName>
        <ecNumber evidence="3 10">6.3.5.7</ecNumber>
    </recommendedName>
</protein>
<dbReference type="InterPro" id="IPR000120">
    <property type="entry name" value="Amidase"/>
</dbReference>
<comment type="similarity">
    <text evidence="1 10">Belongs to the amidase family. GatA subfamily.</text>
</comment>
<dbReference type="InterPro" id="IPR020556">
    <property type="entry name" value="Amidase_CS"/>
</dbReference>
<gene>
    <name evidence="10" type="primary">gatA</name>
    <name evidence="12" type="ORF">SAMN04488047_102137</name>
</gene>
<dbReference type="InterPro" id="IPR004412">
    <property type="entry name" value="GatA"/>
</dbReference>
<dbReference type="GO" id="GO:0016740">
    <property type="term" value="F:transferase activity"/>
    <property type="evidence" value="ECO:0007669"/>
    <property type="project" value="UniProtKB-KW"/>
</dbReference>
<keyword evidence="7 10" id="KW-0067">ATP-binding</keyword>
<dbReference type="RefSeq" id="WP_093418177.1">
    <property type="nucleotide sequence ID" value="NZ_FOXA01000002.1"/>
</dbReference>
<dbReference type="NCBIfam" id="TIGR00132">
    <property type="entry name" value="gatA"/>
    <property type="match status" value="1"/>
</dbReference>
<feature type="domain" description="Amidase" evidence="11">
    <location>
        <begin position="25"/>
        <end position="473"/>
    </location>
</feature>
<evidence type="ECO:0000256" key="6">
    <source>
        <dbReference type="ARBA" id="ARBA00022741"/>
    </source>
</evidence>
<dbReference type="PANTHER" id="PTHR11895">
    <property type="entry name" value="TRANSAMIDASE"/>
    <property type="match status" value="1"/>
</dbReference>
<evidence type="ECO:0000256" key="10">
    <source>
        <dbReference type="HAMAP-Rule" id="MF_00120"/>
    </source>
</evidence>
<dbReference type="Gene3D" id="3.90.1300.10">
    <property type="entry name" value="Amidase signature (AS) domain"/>
    <property type="match status" value="1"/>
</dbReference>
<name>A0A1I5M7Q9_9RHOB</name>
<evidence type="ECO:0000256" key="3">
    <source>
        <dbReference type="ARBA" id="ARBA00012739"/>
    </source>
</evidence>